<accession>A0A0E9QD78</accession>
<evidence type="ECO:0000256" key="1">
    <source>
        <dbReference type="SAM" id="Phobius"/>
    </source>
</evidence>
<organism evidence="2">
    <name type="scientific">Anguilla anguilla</name>
    <name type="common">European freshwater eel</name>
    <name type="synonym">Muraena anguilla</name>
    <dbReference type="NCBI Taxonomy" id="7936"/>
    <lineage>
        <taxon>Eukaryota</taxon>
        <taxon>Metazoa</taxon>
        <taxon>Chordata</taxon>
        <taxon>Craniata</taxon>
        <taxon>Vertebrata</taxon>
        <taxon>Euteleostomi</taxon>
        <taxon>Actinopterygii</taxon>
        <taxon>Neopterygii</taxon>
        <taxon>Teleostei</taxon>
        <taxon>Anguilliformes</taxon>
        <taxon>Anguillidae</taxon>
        <taxon>Anguilla</taxon>
    </lineage>
</organism>
<keyword evidence="1" id="KW-0812">Transmembrane</keyword>
<reference evidence="2" key="1">
    <citation type="submission" date="2014-11" db="EMBL/GenBank/DDBJ databases">
        <authorList>
            <person name="Amaro Gonzalez C."/>
        </authorList>
    </citation>
    <scope>NUCLEOTIDE SEQUENCE</scope>
</reference>
<feature type="transmembrane region" description="Helical" evidence="1">
    <location>
        <begin position="25"/>
        <end position="48"/>
    </location>
</feature>
<proteinExistence type="predicted"/>
<name>A0A0E9QD78_ANGAN</name>
<dbReference type="AlphaFoldDB" id="A0A0E9QD78"/>
<evidence type="ECO:0000313" key="2">
    <source>
        <dbReference type="EMBL" id="JAH14467.1"/>
    </source>
</evidence>
<reference evidence="2" key="2">
    <citation type="journal article" date="2015" name="Fish Shellfish Immunol.">
        <title>Early steps in the European eel (Anguilla anguilla)-Vibrio vulnificus interaction in the gills: Role of the RtxA13 toxin.</title>
        <authorList>
            <person name="Callol A."/>
            <person name="Pajuelo D."/>
            <person name="Ebbesson L."/>
            <person name="Teles M."/>
            <person name="MacKenzie S."/>
            <person name="Amaro C."/>
        </authorList>
    </citation>
    <scope>NUCLEOTIDE SEQUENCE</scope>
</reference>
<protein>
    <submittedName>
        <fullName evidence="2">Uncharacterized protein</fullName>
    </submittedName>
</protein>
<keyword evidence="1" id="KW-0472">Membrane</keyword>
<sequence>MMLERSRETVVFYGIHLNLEKTSGVCFFFCLFCFPWVGKLFVFMYLTFLRSSLVT</sequence>
<dbReference type="EMBL" id="GBXM01094110">
    <property type="protein sequence ID" value="JAH14467.1"/>
    <property type="molecule type" value="Transcribed_RNA"/>
</dbReference>
<keyword evidence="1" id="KW-1133">Transmembrane helix</keyword>